<dbReference type="EMBL" id="VEPZ02001044">
    <property type="protein sequence ID" value="KAE8698983.1"/>
    <property type="molecule type" value="Genomic_DNA"/>
</dbReference>
<protein>
    <recommendedName>
        <fullName evidence="2">Integrase catalytic domain-containing protein</fullName>
    </recommendedName>
</protein>
<feature type="domain" description="Integrase catalytic" evidence="2">
    <location>
        <begin position="572"/>
        <end position="702"/>
    </location>
</feature>
<dbReference type="SUPFAM" id="SSF53098">
    <property type="entry name" value="Ribonuclease H-like"/>
    <property type="match status" value="1"/>
</dbReference>
<gene>
    <name evidence="3" type="ORF">F3Y22_tig00110597pilonHSYRG01225</name>
</gene>
<comment type="caution">
    <text evidence="3">The sequence shown here is derived from an EMBL/GenBank/DDBJ whole genome shotgun (WGS) entry which is preliminary data.</text>
</comment>
<proteinExistence type="predicted"/>
<dbReference type="InterPro" id="IPR036397">
    <property type="entry name" value="RNaseH_sf"/>
</dbReference>
<dbReference type="PANTHER" id="PTHR42648:SF26">
    <property type="entry name" value="INTEGRASE CATALYTIC DOMAIN-CONTAINING PROTEIN"/>
    <property type="match status" value="1"/>
</dbReference>
<dbReference type="GO" id="GO:0015074">
    <property type="term" value="P:DNA integration"/>
    <property type="evidence" value="ECO:0007669"/>
    <property type="project" value="InterPro"/>
</dbReference>
<name>A0A6A3A4L1_HIBSY</name>
<reference evidence="3" key="1">
    <citation type="submission" date="2019-09" db="EMBL/GenBank/DDBJ databases">
        <title>Draft genome information of white flower Hibiscus syriacus.</title>
        <authorList>
            <person name="Kim Y.-M."/>
        </authorList>
    </citation>
    <scope>NUCLEOTIDE SEQUENCE [LARGE SCALE GENOMIC DNA]</scope>
    <source>
        <strain evidence="3">YM2019G1</strain>
    </source>
</reference>
<dbReference type="Gene3D" id="3.40.50.300">
    <property type="entry name" value="P-loop containing nucleotide triphosphate hydrolases"/>
    <property type="match status" value="1"/>
</dbReference>
<dbReference type="InterPro" id="IPR003439">
    <property type="entry name" value="ABC_transporter-like_ATP-bd"/>
</dbReference>
<dbReference type="GO" id="GO:0016887">
    <property type="term" value="F:ATP hydrolysis activity"/>
    <property type="evidence" value="ECO:0007669"/>
    <property type="project" value="InterPro"/>
</dbReference>
<dbReference type="PROSITE" id="PS50994">
    <property type="entry name" value="INTEGRASE"/>
    <property type="match status" value="1"/>
</dbReference>
<evidence type="ECO:0000259" key="2">
    <source>
        <dbReference type="PROSITE" id="PS50994"/>
    </source>
</evidence>
<dbReference type="Gene3D" id="3.30.420.10">
    <property type="entry name" value="Ribonuclease H-like superfamily/Ribonuclease H"/>
    <property type="match status" value="1"/>
</dbReference>
<dbReference type="InterPro" id="IPR001584">
    <property type="entry name" value="Integrase_cat-core"/>
</dbReference>
<dbReference type="InterPro" id="IPR027417">
    <property type="entry name" value="P-loop_NTPase"/>
</dbReference>
<dbReference type="InterPro" id="IPR012337">
    <property type="entry name" value="RNaseH-like_sf"/>
</dbReference>
<keyword evidence="4" id="KW-1185">Reference proteome</keyword>
<dbReference type="AlphaFoldDB" id="A0A6A3A4L1"/>
<dbReference type="Proteomes" id="UP000436088">
    <property type="component" value="Unassembled WGS sequence"/>
</dbReference>
<dbReference type="Pfam" id="PF00005">
    <property type="entry name" value="ABC_tran"/>
    <property type="match status" value="1"/>
</dbReference>
<dbReference type="PANTHER" id="PTHR42648">
    <property type="entry name" value="TRANSPOSASE, PUTATIVE-RELATED"/>
    <property type="match status" value="1"/>
</dbReference>
<dbReference type="InterPro" id="IPR039537">
    <property type="entry name" value="Retrotran_Ty1/copia-like"/>
</dbReference>
<feature type="region of interest" description="Disordered" evidence="1">
    <location>
        <begin position="368"/>
        <end position="391"/>
    </location>
</feature>
<dbReference type="GO" id="GO:0003676">
    <property type="term" value="F:nucleic acid binding"/>
    <property type="evidence" value="ECO:0007669"/>
    <property type="project" value="InterPro"/>
</dbReference>
<evidence type="ECO:0000313" key="3">
    <source>
        <dbReference type="EMBL" id="KAE8698983.1"/>
    </source>
</evidence>
<evidence type="ECO:0000313" key="4">
    <source>
        <dbReference type="Proteomes" id="UP000436088"/>
    </source>
</evidence>
<sequence>MTLLTLKSFVEYYISGFDGIYKTVSGSCRFAYVQQEDLFFSQLIVRETLSLAAELQLPEISSVEEIDEYVNKLLFKLGLVSCADSIIGDAKVRGISGGEKKRLALGCELIASPSVIFADEPTTVCLFYWCIQNPSQQKKRKIGEEFCGRRGGRRVQCKNKGKEDRGWKEGEVVVQGLTMMVEDEQLTEASSHTFANKRINVYLTDSNYLLWKQQVILIIRGLGLEGFLDDSMVVPAKLTLNDASEQVVNPAYLCYVKQDSSLAYWLLSTISTNILPQLVGVESITAVWNAIPRLYSKLSTTKIMALHCRLRSMKKAEYEPIVATIIASREPFALDNVVSVFIDVESRLDDSSRFSIWVNFTRYNTNQGSDTQQYKNRGPAKSKNTASNKYKGKPKHQCQLCGKLVHLVDRCWHKFDQNFKDVTAQQSSSSNAMQANMCSCFPHTNDCYYSPFINTNAGDKDSADTEPHDNAQVNALMVNGHLSYAKWFPDSGATHHVTGTTSALSSKQAYTGSGKVHLGDGSTIPIAHIGHPAAEVVMTILNKRLSVDKSEVCAACQMGKCKTQPFPMSQTMYKQPFELVEVDVWGPAPIISSGFRYFVSFVDLYSRNNWVYLLKNKSEVAVSFEIFVTLVSNQFKTTILALQTDNGGEFHFLELGTKLRKSCPHTSQQNGVVERKHMHIVETVLTLLAQASMPLTFWSHAV</sequence>
<dbReference type="GO" id="GO:0005524">
    <property type="term" value="F:ATP binding"/>
    <property type="evidence" value="ECO:0007669"/>
    <property type="project" value="InterPro"/>
</dbReference>
<organism evidence="3 4">
    <name type="scientific">Hibiscus syriacus</name>
    <name type="common">Rose of Sharon</name>
    <dbReference type="NCBI Taxonomy" id="106335"/>
    <lineage>
        <taxon>Eukaryota</taxon>
        <taxon>Viridiplantae</taxon>
        <taxon>Streptophyta</taxon>
        <taxon>Embryophyta</taxon>
        <taxon>Tracheophyta</taxon>
        <taxon>Spermatophyta</taxon>
        <taxon>Magnoliopsida</taxon>
        <taxon>eudicotyledons</taxon>
        <taxon>Gunneridae</taxon>
        <taxon>Pentapetalae</taxon>
        <taxon>rosids</taxon>
        <taxon>malvids</taxon>
        <taxon>Malvales</taxon>
        <taxon>Malvaceae</taxon>
        <taxon>Malvoideae</taxon>
        <taxon>Hibiscus</taxon>
    </lineage>
</organism>
<dbReference type="SUPFAM" id="SSF52540">
    <property type="entry name" value="P-loop containing nucleoside triphosphate hydrolases"/>
    <property type="match status" value="1"/>
</dbReference>
<evidence type="ECO:0000256" key="1">
    <source>
        <dbReference type="SAM" id="MobiDB-lite"/>
    </source>
</evidence>
<accession>A0A6A3A4L1</accession>